<dbReference type="Gene3D" id="2.130.10.10">
    <property type="entry name" value="YVTN repeat-like/Quinoprotein amine dehydrogenase"/>
    <property type="match status" value="1"/>
</dbReference>
<name>Q23JA4_TETTS</name>
<gene>
    <name evidence="2" type="ORF">TTHERM_00490680</name>
</gene>
<protein>
    <submittedName>
        <fullName evidence="2">Uncharacterized protein</fullName>
    </submittedName>
</protein>
<dbReference type="InParanoid" id="Q23JA4"/>
<dbReference type="Proteomes" id="UP000009168">
    <property type="component" value="Unassembled WGS sequence"/>
</dbReference>
<evidence type="ECO:0000256" key="1">
    <source>
        <dbReference type="SAM" id="MobiDB-lite"/>
    </source>
</evidence>
<dbReference type="InterPro" id="IPR001680">
    <property type="entry name" value="WD40_rpt"/>
</dbReference>
<dbReference type="HOGENOM" id="CLU_274705_0_0_1"/>
<sequence>MYSIVLDKGTSERKQLVDISERSFDFNSVTEEHHFSIQNSNQDKSALIKFLCPTHFQYLLRINCLEQENQDSSRRNSCEQIEEAEQNNQNEGSYEYFPTSNSIEIFAGRSVDFMLCWNNEGIKDLEINSNLQQFQSNINRISQQDQSQQFLDQAEGSFNQLENFDGNGIIKLQHNNKDKIVIIVAPLDQNIVDDCGNQIQTQESFGISQKINQNDKKDFQETNQKMTSGSTTSLESMYDKYKQRCFKVISGSKQMRIWAKIDKKQIHKQELVINNFFLSHNNPTYSCLYVQKIMECSINTKGHQAQHGIQENKGSSELNQKGSDEMIGKEDDNNRLDAEFRLEHKINIRLDRNRATARTNITPLGSCEGIQNLRDFFSKEIITYRDSNCQCCDEPIQICCQNNLKITKEEKDIISMHVKNQIDQHSSMVFENNTVLYQFSKISKSLKEFFSDVWVLQEDQTQDLGVFKIIYFIVGKQSSKNYIAIQERQQKLKSNKTIRNCLQSQNPFAQQLHRYSTAISQTSQCSPSIKGVSTSYSSIQSNTLNYIKTGKSSDDQNLLSSDTESVESSQSPIRNQASNRQSLYQDENCNANNRFSGETYFGTSSSSQVNFSELNTPTNQKKNSNIITPRQVQDKQKNLNPNDPYQTCTIRNSPIINAEANKIKETNQIQTIYEIGGEEENSYRDQNQFMRKQNYLFDFPSTIGVNNDGDEKYRQTAPVYDMNQNASIHIAMHKSCIPGKDSSDLNYFENEDFRKSKLKQPRSKKEGSITTEQKNVKHIMLSDDSLYFITTTECGLVTVWNISTQEKTIFDDHKKSCDPSINFLKSMNDGDRFMTGGSDKTIKVYSLKSMKLIHTIIVERKIVYSAAILPDLNMIVVGGLNISKLASIGKSTTKRRNIKFYNLQNYKYIKKFKIPSSENVITHLEYCQTKQSSCYYQEDDRKAKSNVTIKSNYQYRQSTSGTKTESSDNEESDERQSVQSMYYKTTSQHKLNKFNNNVLACVVQGSYGSRLIFIHFGRKGKMEIILNCEMLTIGIYKVHRFFYSPSMQKLICMPKPNEKKGQTINYFYEIDISSRTKIESLKHTPSFEKPIIDLNLCSDQNIVIVIPTENYFYLYDVKDQAIIDRSNTLDFPPKQAYVSPLNFAAIQLESGNGKINLFKLPSQVNS</sequence>
<feature type="region of interest" description="Disordered" evidence="1">
    <location>
        <begin position="306"/>
        <end position="330"/>
    </location>
</feature>
<dbReference type="EMBL" id="GG662691">
    <property type="protein sequence ID" value="EAR96600.1"/>
    <property type="molecule type" value="Genomic_DNA"/>
</dbReference>
<dbReference type="SMART" id="SM00320">
    <property type="entry name" value="WD40"/>
    <property type="match status" value="3"/>
</dbReference>
<dbReference type="GeneID" id="7836879"/>
<feature type="region of interest" description="Disordered" evidence="1">
    <location>
        <begin position="956"/>
        <end position="977"/>
    </location>
</feature>
<dbReference type="RefSeq" id="XP_001016845.1">
    <property type="nucleotide sequence ID" value="XM_001016845.1"/>
</dbReference>
<accession>Q23JA4</accession>
<feature type="compositionally biased region" description="Polar residues" evidence="1">
    <location>
        <begin position="306"/>
        <end position="321"/>
    </location>
</feature>
<feature type="region of interest" description="Disordered" evidence="1">
    <location>
        <begin position="551"/>
        <end position="581"/>
    </location>
</feature>
<evidence type="ECO:0000313" key="2">
    <source>
        <dbReference type="EMBL" id="EAR96600.1"/>
    </source>
</evidence>
<dbReference type="AlphaFoldDB" id="Q23JA4"/>
<feature type="compositionally biased region" description="Polar residues" evidence="1">
    <location>
        <begin position="572"/>
        <end position="581"/>
    </location>
</feature>
<dbReference type="InterPro" id="IPR015943">
    <property type="entry name" value="WD40/YVTN_repeat-like_dom_sf"/>
</dbReference>
<dbReference type="InterPro" id="IPR036322">
    <property type="entry name" value="WD40_repeat_dom_sf"/>
</dbReference>
<reference evidence="3" key="1">
    <citation type="journal article" date="2006" name="PLoS Biol.">
        <title>Macronuclear genome sequence of the ciliate Tetrahymena thermophila, a model eukaryote.</title>
        <authorList>
            <person name="Eisen J.A."/>
            <person name="Coyne R.S."/>
            <person name="Wu M."/>
            <person name="Wu D."/>
            <person name="Thiagarajan M."/>
            <person name="Wortman J.R."/>
            <person name="Badger J.H."/>
            <person name="Ren Q."/>
            <person name="Amedeo P."/>
            <person name="Jones K.M."/>
            <person name="Tallon L.J."/>
            <person name="Delcher A.L."/>
            <person name="Salzberg S.L."/>
            <person name="Silva J.C."/>
            <person name="Haas B.J."/>
            <person name="Majoros W.H."/>
            <person name="Farzad M."/>
            <person name="Carlton J.M."/>
            <person name="Smith R.K. Jr."/>
            <person name="Garg J."/>
            <person name="Pearlman R.E."/>
            <person name="Karrer K.M."/>
            <person name="Sun L."/>
            <person name="Manning G."/>
            <person name="Elde N.C."/>
            <person name="Turkewitz A.P."/>
            <person name="Asai D.J."/>
            <person name="Wilkes D.E."/>
            <person name="Wang Y."/>
            <person name="Cai H."/>
            <person name="Collins K."/>
            <person name="Stewart B.A."/>
            <person name="Lee S.R."/>
            <person name="Wilamowska K."/>
            <person name="Weinberg Z."/>
            <person name="Ruzzo W.L."/>
            <person name="Wloga D."/>
            <person name="Gaertig J."/>
            <person name="Frankel J."/>
            <person name="Tsao C.-C."/>
            <person name="Gorovsky M.A."/>
            <person name="Keeling P.J."/>
            <person name="Waller R.F."/>
            <person name="Patron N.J."/>
            <person name="Cherry J.M."/>
            <person name="Stover N.A."/>
            <person name="Krieger C.J."/>
            <person name="del Toro C."/>
            <person name="Ryder H.F."/>
            <person name="Williamson S.C."/>
            <person name="Barbeau R.A."/>
            <person name="Hamilton E.P."/>
            <person name="Orias E."/>
        </authorList>
    </citation>
    <scope>NUCLEOTIDE SEQUENCE [LARGE SCALE GENOMIC DNA]</scope>
    <source>
        <strain evidence="3">SB210</strain>
    </source>
</reference>
<keyword evidence="3" id="KW-1185">Reference proteome</keyword>
<feature type="region of interest" description="Disordered" evidence="1">
    <location>
        <begin position="606"/>
        <end position="645"/>
    </location>
</feature>
<dbReference type="OrthoDB" id="10248252at2759"/>
<proteinExistence type="predicted"/>
<dbReference type="SUPFAM" id="SSF50978">
    <property type="entry name" value="WD40 repeat-like"/>
    <property type="match status" value="1"/>
</dbReference>
<dbReference type="KEGG" id="tet:TTHERM_00490680"/>
<organism evidence="2 3">
    <name type="scientific">Tetrahymena thermophila (strain SB210)</name>
    <dbReference type="NCBI Taxonomy" id="312017"/>
    <lineage>
        <taxon>Eukaryota</taxon>
        <taxon>Sar</taxon>
        <taxon>Alveolata</taxon>
        <taxon>Ciliophora</taxon>
        <taxon>Intramacronucleata</taxon>
        <taxon>Oligohymenophorea</taxon>
        <taxon>Hymenostomatida</taxon>
        <taxon>Tetrahymenina</taxon>
        <taxon>Tetrahymenidae</taxon>
        <taxon>Tetrahymena</taxon>
    </lineage>
</organism>
<feature type="compositionally biased region" description="Polar residues" evidence="1">
    <location>
        <begin position="606"/>
        <end position="631"/>
    </location>
</feature>
<feature type="compositionally biased region" description="Low complexity" evidence="1">
    <location>
        <begin position="560"/>
        <end position="571"/>
    </location>
</feature>
<evidence type="ECO:0000313" key="3">
    <source>
        <dbReference type="Proteomes" id="UP000009168"/>
    </source>
</evidence>